<protein>
    <submittedName>
        <fullName evidence="3">MerR family transcriptional regulator</fullName>
    </submittedName>
</protein>
<dbReference type="Proteomes" id="UP000295023">
    <property type="component" value="Unassembled WGS sequence"/>
</dbReference>
<evidence type="ECO:0000313" key="3">
    <source>
        <dbReference type="EMBL" id="TCZ66094.1"/>
    </source>
</evidence>
<dbReference type="Pfam" id="PF13411">
    <property type="entry name" value="MerR_1"/>
    <property type="match status" value="1"/>
</dbReference>
<feature type="region of interest" description="Disordered" evidence="1">
    <location>
        <begin position="100"/>
        <end position="140"/>
    </location>
</feature>
<dbReference type="AlphaFoldDB" id="A0A4R4DTE1"/>
<sequence>MAGCVVIFWMRLSAPIPLFDCPITFRFAAAAAGLPLVVLRKWIDRGQVTLEADAARPGGRGRRRFTPFDVVRLAVMARHFDAGAAVARIVAAREGIAPPGALPPAGASATPRRPCPPPPSSSTWPSPACWPSSPPPRCGR</sequence>
<evidence type="ECO:0000313" key="4">
    <source>
        <dbReference type="Proteomes" id="UP000295023"/>
    </source>
</evidence>
<evidence type="ECO:0000256" key="1">
    <source>
        <dbReference type="SAM" id="MobiDB-lite"/>
    </source>
</evidence>
<dbReference type="EMBL" id="SKBM01000002">
    <property type="protein sequence ID" value="TCZ66094.1"/>
    <property type="molecule type" value="Genomic_DNA"/>
</dbReference>
<dbReference type="GO" id="GO:0003677">
    <property type="term" value="F:DNA binding"/>
    <property type="evidence" value="ECO:0007669"/>
    <property type="project" value="InterPro"/>
</dbReference>
<evidence type="ECO:0000259" key="2">
    <source>
        <dbReference type="Pfam" id="PF13411"/>
    </source>
</evidence>
<organism evidence="3 4">
    <name type="scientific">Roseicella aquatilis</name>
    <dbReference type="NCBI Taxonomy" id="2527868"/>
    <lineage>
        <taxon>Bacteria</taxon>
        <taxon>Pseudomonadati</taxon>
        <taxon>Pseudomonadota</taxon>
        <taxon>Alphaproteobacteria</taxon>
        <taxon>Acetobacterales</taxon>
        <taxon>Roseomonadaceae</taxon>
        <taxon>Roseicella</taxon>
    </lineage>
</organism>
<proteinExistence type="predicted"/>
<reference evidence="3 4" key="1">
    <citation type="submission" date="2019-03" db="EMBL/GenBank/DDBJ databases">
        <title>Paracraurococcus aquatilis NE82 genome sequence.</title>
        <authorList>
            <person name="Zhao Y."/>
            <person name="Du Z."/>
        </authorList>
    </citation>
    <scope>NUCLEOTIDE SEQUENCE [LARGE SCALE GENOMIC DNA]</scope>
    <source>
        <strain evidence="3 4">NE82</strain>
    </source>
</reference>
<name>A0A4R4DTE1_9PROT</name>
<accession>A0A4R4DTE1</accession>
<keyword evidence="4" id="KW-1185">Reference proteome</keyword>
<dbReference type="GO" id="GO:0006355">
    <property type="term" value="P:regulation of DNA-templated transcription"/>
    <property type="evidence" value="ECO:0007669"/>
    <property type="project" value="InterPro"/>
</dbReference>
<feature type="compositionally biased region" description="Low complexity" evidence="1">
    <location>
        <begin position="100"/>
        <end position="112"/>
    </location>
</feature>
<comment type="caution">
    <text evidence="3">The sequence shown here is derived from an EMBL/GenBank/DDBJ whole genome shotgun (WGS) entry which is preliminary data.</text>
</comment>
<dbReference type="InterPro" id="IPR000551">
    <property type="entry name" value="MerR-type_HTH_dom"/>
</dbReference>
<gene>
    <name evidence="3" type="ORF">EXY23_03190</name>
</gene>
<feature type="domain" description="HTH merR-type" evidence="2">
    <location>
        <begin position="28"/>
        <end position="89"/>
    </location>
</feature>
<feature type="compositionally biased region" description="Low complexity" evidence="1">
    <location>
        <begin position="121"/>
        <end position="131"/>
    </location>
</feature>